<dbReference type="NCBIfam" id="TIGR00255">
    <property type="entry name" value="YicC/YloC family endoribonuclease"/>
    <property type="match status" value="1"/>
</dbReference>
<sequence>MIKSMTGYGLAHRENERCTISVEVKSLNSKFLDCSVRLPKVFSDKELEVRSAVTDILERGKVGISIDYSSKGDTLSKAEINEALFKAYYQQYLQLQQSVNAPASDLFKLALHSPDVMTAVDASESTKEDWPLVMEAIKEALQACNSFREDEGKTLKIKFKEYIQVITDLLSQIEVHDPSRILSIRNRISQNMNEWIGASKIDTNRFEQELIYYIEKLDISEEKVRLRSHLEYFIQVLETEKSAGKKLGFISQELGREINTIGSKANDAAIQKWVVAMKDELEKIKEQLLNLI</sequence>
<dbReference type="InterPro" id="IPR013551">
    <property type="entry name" value="YicC-like_C"/>
</dbReference>
<dbReference type="EMBL" id="JAUHJS010000002">
    <property type="protein sequence ID" value="MDN4164699.1"/>
    <property type="molecule type" value="Genomic_DNA"/>
</dbReference>
<keyword evidence="3" id="KW-0255">Endonuclease</keyword>
<dbReference type="InterPro" id="IPR005229">
    <property type="entry name" value="YicC/YloC-like"/>
</dbReference>
<dbReference type="InterPro" id="IPR013527">
    <property type="entry name" value="YicC-like_N"/>
</dbReference>
<evidence type="ECO:0000256" key="3">
    <source>
        <dbReference type="ARBA" id="ARBA00022759"/>
    </source>
</evidence>
<accession>A0ABT8F348</accession>
<keyword evidence="9" id="KW-1185">Reference proteome</keyword>
<dbReference type="Pfam" id="PF03755">
    <property type="entry name" value="YicC-like_N"/>
    <property type="match status" value="1"/>
</dbReference>
<dbReference type="PANTHER" id="PTHR30636">
    <property type="entry name" value="UPF0701 PROTEIN YICC"/>
    <property type="match status" value="1"/>
</dbReference>
<proteinExistence type="inferred from homology"/>
<dbReference type="GO" id="GO:0016787">
    <property type="term" value="F:hydrolase activity"/>
    <property type="evidence" value="ECO:0007669"/>
    <property type="project" value="UniProtKB-KW"/>
</dbReference>
<evidence type="ECO:0000256" key="1">
    <source>
        <dbReference type="ARBA" id="ARBA00001968"/>
    </source>
</evidence>
<comment type="cofactor">
    <cofactor evidence="1">
        <name>a divalent metal cation</name>
        <dbReference type="ChEBI" id="CHEBI:60240"/>
    </cofactor>
</comment>
<feature type="domain" description="Endoribonuclease YicC-like N-terminal" evidence="6">
    <location>
        <begin position="2"/>
        <end position="156"/>
    </location>
</feature>
<organism evidence="8 9">
    <name type="scientific">Shiella aurantiaca</name>
    <dbReference type="NCBI Taxonomy" id="3058365"/>
    <lineage>
        <taxon>Bacteria</taxon>
        <taxon>Pseudomonadati</taxon>
        <taxon>Bacteroidota</taxon>
        <taxon>Cytophagia</taxon>
        <taxon>Cytophagales</taxon>
        <taxon>Shiellaceae</taxon>
        <taxon>Shiella</taxon>
    </lineage>
</organism>
<dbReference type="RefSeq" id="WP_320003226.1">
    <property type="nucleotide sequence ID" value="NZ_JAUHJS010000002.1"/>
</dbReference>
<keyword evidence="4 8" id="KW-0378">Hydrolase</keyword>
<dbReference type="PANTHER" id="PTHR30636:SF3">
    <property type="entry name" value="UPF0701 PROTEIN YICC"/>
    <property type="match status" value="1"/>
</dbReference>
<evidence type="ECO:0000259" key="7">
    <source>
        <dbReference type="Pfam" id="PF08340"/>
    </source>
</evidence>
<comment type="similarity">
    <text evidence="5">Belongs to the YicC/YloC family.</text>
</comment>
<comment type="caution">
    <text evidence="8">The sequence shown here is derived from an EMBL/GenBank/DDBJ whole genome shotgun (WGS) entry which is preliminary data.</text>
</comment>
<evidence type="ECO:0000256" key="5">
    <source>
        <dbReference type="ARBA" id="ARBA00035648"/>
    </source>
</evidence>
<dbReference type="EC" id="3.1.-.-" evidence="8"/>
<evidence type="ECO:0000256" key="4">
    <source>
        <dbReference type="ARBA" id="ARBA00022801"/>
    </source>
</evidence>
<evidence type="ECO:0000259" key="6">
    <source>
        <dbReference type="Pfam" id="PF03755"/>
    </source>
</evidence>
<dbReference type="Proteomes" id="UP001168552">
    <property type="component" value="Unassembled WGS sequence"/>
</dbReference>
<reference evidence="8" key="1">
    <citation type="submission" date="2023-06" db="EMBL/GenBank/DDBJ databases">
        <title>Cytophagales bacterium Strain LB-30, isolated from soil.</title>
        <authorList>
            <person name="Liu B."/>
        </authorList>
    </citation>
    <scope>NUCLEOTIDE SEQUENCE</scope>
    <source>
        <strain evidence="8">LB-30</strain>
    </source>
</reference>
<evidence type="ECO:0000313" key="8">
    <source>
        <dbReference type="EMBL" id="MDN4164699.1"/>
    </source>
</evidence>
<name>A0ABT8F348_9BACT</name>
<gene>
    <name evidence="8" type="ORF">QWY31_04250</name>
</gene>
<evidence type="ECO:0000313" key="9">
    <source>
        <dbReference type="Proteomes" id="UP001168552"/>
    </source>
</evidence>
<dbReference type="Pfam" id="PF08340">
    <property type="entry name" value="YicC-like_C"/>
    <property type="match status" value="1"/>
</dbReference>
<evidence type="ECO:0000256" key="2">
    <source>
        <dbReference type="ARBA" id="ARBA00022722"/>
    </source>
</evidence>
<protein>
    <submittedName>
        <fullName evidence="8">YicC/YloC family endoribonuclease</fullName>
        <ecNumber evidence="8">3.1.-.-</ecNumber>
    </submittedName>
</protein>
<keyword evidence="2" id="KW-0540">Nuclease</keyword>
<feature type="domain" description="Endoribonuclease YicC-like C-terminal" evidence="7">
    <location>
        <begin position="175"/>
        <end position="291"/>
    </location>
</feature>